<comment type="caution">
    <text evidence="3">The sequence shown here is derived from an EMBL/GenBank/DDBJ whole genome shotgun (WGS) entry which is preliminary data.</text>
</comment>
<sequence>MILVALFAGVALSGPALADPGPKSQTKQARAAKPSSTAAKKRPVPARIQPSILRYTDLASLPRQARREFHGAPDPTPDNADEPEVRCANPDVGGSGVPPCLGLFRNSEPRKPVSFSFELALKSLAAPKDIFVGQCPMGSNSLSCNNAVAEARAEQERLANTLDRQRRSPVGTFGIAVDF</sequence>
<feature type="compositionally biased region" description="Polar residues" evidence="1">
    <location>
        <begin position="23"/>
        <end position="38"/>
    </location>
</feature>
<name>A0ABU6K3H6_9RHOO</name>
<dbReference type="RefSeq" id="WP_327599217.1">
    <property type="nucleotide sequence ID" value="NZ_JAYXHS010000002.1"/>
</dbReference>
<reference evidence="3 4" key="1">
    <citation type="submission" date="2024-01" db="EMBL/GenBank/DDBJ databases">
        <title>Uliginosibacterium soil sp. nov.</title>
        <authorList>
            <person name="Lv Y."/>
        </authorList>
    </citation>
    <scope>NUCLEOTIDE SEQUENCE [LARGE SCALE GENOMIC DNA]</scope>
    <source>
        <strain evidence="3 4">H3</strain>
    </source>
</reference>
<feature type="region of interest" description="Disordered" evidence="1">
    <location>
        <begin position="13"/>
        <end position="46"/>
    </location>
</feature>
<organism evidence="3 4">
    <name type="scientific">Uliginosibacterium silvisoli</name>
    <dbReference type="NCBI Taxonomy" id="3114758"/>
    <lineage>
        <taxon>Bacteria</taxon>
        <taxon>Pseudomonadati</taxon>
        <taxon>Pseudomonadota</taxon>
        <taxon>Betaproteobacteria</taxon>
        <taxon>Rhodocyclales</taxon>
        <taxon>Zoogloeaceae</taxon>
        <taxon>Uliginosibacterium</taxon>
    </lineage>
</organism>
<feature type="chain" id="PRO_5047023781" evidence="2">
    <location>
        <begin position="19"/>
        <end position="179"/>
    </location>
</feature>
<proteinExistence type="predicted"/>
<protein>
    <submittedName>
        <fullName evidence="3">Uncharacterized protein</fullName>
    </submittedName>
</protein>
<dbReference type="EMBL" id="JAYXHS010000002">
    <property type="protein sequence ID" value="MEC5386245.1"/>
    <property type="molecule type" value="Genomic_DNA"/>
</dbReference>
<accession>A0ABU6K3H6</accession>
<gene>
    <name evidence="3" type="ORF">VVD49_10955</name>
</gene>
<keyword evidence="4" id="KW-1185">Reference proteome</keyword>
<evidence type="ECO:0000313" key="4">
    <source>
        <dbReference type="Proteomes" id="UP001331561"/>
    </source>
</evidence>
<evidence type="ECO:0000313" key="3">
    <source>
        <dbReference type="EMBL" id="MEC5386245.1"/>
    </source>
</evidence>
<keyword evidence="2" id="KW-0732">Signal</keyword>
<evidence type="ECO:0000256" key="2">
    <source>
        <dbReference type="SAM" id="SignalP"/>
    </source>
</evidence>
<dbReference type="Proteomes" id="UP001331561">
    <property type="component" value="Unassembled WGS sequence"/>
</dbReference>
<evidence type="ECO:0000256" key="1">
    <source>
        <dbReference type="SAM" id="MobiDB-lite"/>
    </source>
</evidence>
<feature type="signal peptide" evidence="2">
    <location>
        <begin position="1"/>
        <end position="18"/>
    </location>
</feature>